<dbReference type="PROSITE" id="PS00786">
    <property type="entry name" value="5_NUCLEOTIDASE_2"/>
    <property type="match status" value="1"/>
</dbReference>
<dbReference type="PANTHER" id="PTHR11575:SF6">
    <property type="entry name" value="2',3'-CYCLIC-NUCLEOTIDE 2'-PHOSPHODIESTERASE_3'-NUCLEOTIDASE"/>
    <property type="match status" value="1"/>
</dbReference>
<dbReference type="SUPFAM" id="SSF56300">
    <property type="entry name" value="Metallo-dependent phosphatases"/>
    <property type="match status" value="1"/>
</dbReference>
<dbReference type="Gene3D" id="3.60.21.10">
    <property type="match status" value="1"/>
</dbReference>
<dbReference type="InterPro" id="IPR029052">
    <property type="entry name" value="Metallo-depent_PP-like"/>
</dbReference>
<dbReference type="PRINTS" id="PR01607">
    <property type="entry name" value="APYRASEFAMLY"/>
</dbReference>
<feature type="domain" description="Calcineurin-like phosphoesterase" evidence="3">
    <location>
        <begin position="5"/>
        <end position="237"/>
    </location>
</feature>
<name>A0ABS5QVV6_9LACO</name>
<dbReference type="Proteomes" id="UP000735205">
    <property type="component" value="Unassembled WGS sequence"/>
</dbReference>
<dbReference type="SUPFAM" id="SSF55816">
    <property type="entry name" value="5'-nucleotidase (syn. UDP-sugar hydrolase), C-terminal domain"/>
    <property type="match status" value="1"/>
</dbReference>
<sequence>MKLQVLSTSDSHTFWWANNIIDQQTSAPYGLFRAASALSVIEGLARTEGDFVIKVENGDFIQGSPLGAYLAKQAPEMADILRKIPEEIGYDVRVLGNHEFNYGRKYLEGLLAHDETLLNANVLDAVSNQPFIGQAYRIFEKKGKKVAVIGLTTKYVPNREQPANIEGLYFDDPVKVARKLVKKLSKRVDAVVIAYHGGFSRNLSTDALLEAETGENQGNELLKIPGVSALVTGHQHRWIAGVYDGVPVSQPGYRAEAIGQLTVELDDQGEGVEAADNFSENEAVADAWDAKLPAARLVKTDDWPESARYVSELAALQVAMDEWLDEEVGRLGVDLTLADVAQARQTGHGFVDLINQVQLAATGADLAATALFNDEMPGFLKKVSRRQLLGNYPFPNTLVTIALTGAQVKEALEVNAGYFDLENGQVSVNKSYSYPKKQDYNYDLWAGLNYRFDLTKPLGQRVRVEDVAGQPFDLKRTYRVAVNNYRATGAGNPVFAKGKILERGKCPLTTLIADFLKEHEGFVPEKQGNFHLDV</sequence>
<keyword evidence="2" id="KW-0378">Hydrolase</keyword>
<dbReference type="InterPro" id="IPR008334">
    <property type="entry name" value="5'-Nucleotdase_C"/>
</dbReference>
<evidence type="ECO:0000313" key="6">
    <source>
        <dbReference type="Proteomes" id="UP000735205"/>
    </source>
</evidence>
<evidence type="ECO:0000256" key="2">
    <source>
        <dbReference type="RuleBase" id="RU362119"/>
    </source>
</evidence>
<dbReference type="RefSeq" id="WP_213793067.1">
    <property type="nucleotide sequence ID" value="NZ_JAAMFJ010000002.1"/>
</dbReference>
<dbReference type="InterPro" id="IPR006179">
    <property type="entry name" value="5_nucleotidase/apyrase"/>
</dbReference>
<dbReference type="Pfam" id="PF02872">
    <property type="entry name" value="5_nucleotid_C"/>
    <property type="match status" value="1"/>
</dbReference>
<accession>A0ABS5QVV6</accession>
<organism evidence="5 6">
    <name type="scientific">Fructobacillus papyrifericola</name>
    <dbReference type="NCBI Taxonomy" id="2713172"/>
    <lineage>
        <taxon>Bacteria</taxon>
        <taxon>Bacillati</taxon>
        <taxon>Bacillota</taxon>
        <taxon>Bacilli</taxon>
        <taxon>Lactobacillales</taxon>
        <taxon>Lactobacillaceae</taxon>
        <taxon>Fructobacillus</taxon>
    </lineage>
</organism>
<comment type="similarity">
    <text evidence="2">Belongs to the 5'-nucleotidase family.</text>
</comment>
<dbReference type="Pfam" id="PF00149">
    <property type="entry name" value="Metallophos"/>
    <property type="match status" value="1"/>
</dbReference>
<dbReference type="InterPro" id="IPR036907">
    <property type="entry name" value="5'-Nucleotdase_C_sf"/>
</dbReference>
<dbReference type="InterPro" id="IPR004843">
    <property type="entry name" value="Calcineurin-like_PHP"/>
</dbReference>
<evidence type="ECO:0000259" key="3">
    <source>
        <dbReference type="Pfam" id="PF00149"/>
    </source>
</evidence>
<comment type="caution">
    <text evidence="5">The sequence shown here is derived from an EMBL/GenBank/DDBJ whole genome shotgun (WGS) entry which is preliminary data.</text>
</comment>
<dbReference type="Gene3D" id="3.90.780.10">
    <property type="entry name" value="5'-Nucleotidase, C-terminal domain"/>
    <property type="match status" value="1"/>
</dbReference>
<keyword evidence="2" id="KW-0547">Nucleotide-binding</keyword>
<keyword evidence="1" id="KW-0732">Signal</keyword>
<dbReference type="PANTHER" id="PTHR11575">
    <property type="entry name" value="5'-NUCLEOTIDASE-RELATED"/>
    <property type="match status" value="1"/>
</dbReference>
<keyword evidence="6" id="KW-1185">Reference proteome</keyword>
<evidence type="ECO:0000256" key="1">
    <source>
        <dbReference type="ARBA" id="ARBA00022729"/>
    </source>
</evidence>
<reference evidence="5 6" key="1">
    <citation type="submission" date="2020-02" db="EMBL/GenBank/DDBJ databases">
        <title>Fructobacillus sp. isolated from paper mulberry of Taiwan.</title>
        <authorList>
            <person name="Lin S.-T."/>
        </authorList>
    </citation>
    <scope>NUCLEOTIDE SEQUENCE [LARGE SCALE GENOMIC DNA]</scope>
    <source>
        <strain evidence="5 6">M1-21</strain>
    </source>
</reference>
<evidence type="ECO:0000259" key="4">
    <source>
        <dbReference type="Pfam" id="PF02872"/>
    </source>
</evidence>
<dbReference type="EMBL" id="JAAMFJ010000002">
    <property type="protein sequence ID" value="MBS9336511.1"/>
    <property type="molecule type" value="Genomic_DNA"/>
</dbReference>
<dbReference type="InterPro" id="IPR006146">
    <property type="entry name" value="5'-Nucleotdase_CS"/>
</dbReference>
<protein>
    <submittedName>
        <fullName evidence="5">Bifunctional metallophosphatase/5'-nucleotidase</fullName>
    </submittedName>
</protein>
<gene>
    <name evidence="5" type="ORF">G6R28_04605</name>
</gene>
<proteinExistence type="inferred from homology"/>
<evidence type="ECO:0000313" key="5">
    <source>
        <dbReference type="EMBL" id="MBS9336511.1"/>
    </source>
</evidence>
<feature type="domain" description="5'-Nucleotidase C-terminal" evidence="4">
    <location>
        <begin position="339"/>
        <end position="495"/>
    </location>
</feature>